<dbReference type="InterPro" id="IPR003995">
    <property type="entry name" value="RTX_toxin_determinant-A"/>
</dbReference>
<evidence type="ECO:0000256" key="5">
    <source>
        <dbReference type="ARBA" id="ARBA00022737"/>
    </source>
</evidence>
<dbReference type="AlphaFoldDB" id="A0A3D9H384"/>
<proteinExistence type="predicted"/>
<dbReference type="PROSITE" id="PS00330">
    <property type="entry name" value="HEMOLYSIN_CALCIUM"/>
    <property type="match status" value="5"/>
</dbReference>
<keyword evidence="7" id="KW-0472">Membrane</keyword>
<evidence type="ECO:0000313" key="10">
    <source>
        <dbReference type="Proteomes" id="UP000256845"/>
    </source>
</evidence>
<dbReference type="GO" id="GO:0005509">
    <property type="term" value="F:calcium ion binding"/>
    <property type="evidence" value="ECO:0007669"/>
    <property type="project" value="InterPro"/>
</dbReference>
<name>A0A3D9H384_9PROT</name>
<evidence type="ECO:0000256" key="1">
    <source>
        <dbReference type="ARBA" id="ARBA00004370"/>
    </source>
</evidence>
<reference evidence="9 10" key="1">
    <citation type="submission" date="2018-07" db="EMBL/GenBank/DDBJ databases">
        <title>Genomic Encyclopedia of Type Strains, Phase III (KMG-III): the genomes of soil and plant-associated and newly described type strains.</title>
        <authorList>
            <person name="Whitman W."/>
        </authorList>
    </citation>
    <scope>NUCLEOTIDE SEQUENCE [LARGE SCALE GENOMIC DNA]</scope>
    <source>
        <strain evidence="9 10">CECT 8488</strain>
    </source>
</reference>
<dbReference type="RefSeq" id="WP_115939670.1">
    <property type="nucleotide sequence ID" value="NZ_QRDW01000024.1"/>
</dbReference>
<dbReference type="PRINTS" id="PR00313">
    <property type="entry name" value="CABNDNGRPT"/>
</dbReference>
<dbReference type="SUPFAM" id="SSF51120">
    <property type="entry name" value="beta-Roll"/>
    <property type="match status" value="5"/>
</dbReference>
<comment type="caution">
    <text evidence="9">The sequence shown here is derived from an EMBL/GenBank/DDBJ whole genome shotgun (WGS) entry which is preliminary data.</text>
</comment>
<evidence type="ECO:0000256" key="3">
    <source>
        <dbReference type="ARBA" id="ARBA00022525"/>
    </source>
</evidence>
<dbReference type="PRINTS" id="PR01488">
    <property type="entry name" value="RTXTOXINA"/>
</dbReference>
<dbReference type="InterPro" id="IPR011049">
    <property type="entry name" value="Serralysin-like_metalloprot_C"/>
</dbReference>
<dbReference type="GO" id="GO:0090729">
    <property type="term" value="F:toxin activity"/>
    <property type="evidence" value="ECO:0007669"/>
    <property type="project" value="UniProtKB-KW"/>
</dbReference>
<dbReference type="InterPro" id="IPR050557">
    <property type="entry name" value="RTX_toxin/Mannuronan_C5-epim"/>
</dbReference>
<keyword evidence="5" id="KW-0677">Repeat</keyword>
<dbReference type="OrthoDB" id="7515000at2"/>
<dbReference type="Gene3D" id="2.150.10.10">
    <property type="entry name" value="Serralysin-like metalloprotease, C-terminal"/>
    <property type="match status" value="6"/>
</dbReference>
<evidence type="ECO:0000256" key="8">
    <source>
        <dbReference type="SAM" id="MobiDB-lite"/>
    </source>
</evidence>
<keyword evidence="6" id="KW-0843">Virulence</keyword>
<dbReference type="InterPro" id="IPR001343">
    <property type="entry name" value="Hemolysn_Ca-bd"/>
</dbReference>
<dbReference type="GO" id="GO:0005576">
    <property type="term" value="C:extracellular region"/>
    <property type="evidence" value="ECO:0007669"/>
    <property type="project" value="UniProtKB-SubCell"/>
</dbReference>
<protein>
    <submittedName>
        <fullName evidence="9">Ca2+-binding RTX toxin-like protein</fullName>
    </submittedName>
</protein>
<feature type="region of interest" description="Disordered" evidence="8">
    <location>
        <begin position="839"/>
        <end position="872"/>
    </location>
</feature>
<evidence type="ECO:0000256" key="4">
    <source>
        <dbReference type="ARBA" id="ARBA00022656"/>
    </source>
</evidence>
<dbReference type="InterPro" id="IPR018511">
    <property type="entry name" value="Hemolysin-typ_Ca-bd_CS"/>
</dbReference>
<keyword evidence="4" id="KW-0800">Toxin</keyword>
<dbReference type="EMBL" id="QRDW01000024">
    <property type="protein sequence ID" value="RED43346.1"/>
    <property type="molecule type" value="Genomic_DNA"/>
</dbReference>
<evidence type="ECO:0000313" key="9">
    <source>
        <dbReference type="EMBL" id="RED43346.1"/>
    </source>
</evidence>
<organism evidence="9 10">
    <name type="scientific">Aestuariispira insulae</name>
    <dbReference type="NCBI Taxonomy" id="1461337"/>
    <lineage>
        <taxon>Bacteria</taxon>
        <taxon>Pseudomonadati</taxon>
        <taxon>Pseudomonadota</taxon>
        <taxon>Alphaproteobacteria</taxon>
        <taxon>Rhodospirillales</taxon>
        <taxon>Kiloniellaceae</taxon>
        <taxon>Aestuariispira</taxon>
    </lineage>
</organism>
<sequence>MATIYGGSSDESLSGGGGNDTIYGYSGDDFINGAWGGDDLLYGGYGDDALYAYNGRDTMWGGEGNDRLSLWSDGSIGYGENGHDRFSFADGADATAYGGDGDDSFLLTGSGFMATGDNFIDGGSGNDLIQSGAGSDTIYGGDGNDFIDPGDINTGDVDYVTSGSGRDLLYLGDLGSEDSVEATSNFWLEWGTATAASSTVDMSYSMSKLATAGFYAANPAAGIMLDTVISVGNSAFNSWMRGFGKGAKSVVPEAEDEASLVQYTDWDPRYDTVVLPSLDVDNPTFNDSNANIGKIAFSLDAENGGTFLETQFEETLLDGFLSDVGLSQSNVNNTTVYQDINQVMWDSRVIFESDSNDNITIRQGDVVLDSNEFSELFETVESALDAGQHMMIMGNLAGYNITADSNLEYISGSTLNDVITISSTYGNDQFTYRLALWEGDDIVLMNQSDVNIYYNGGDGSDTVSFAQYQTGNNGALTQSVHVDLRQERQDLAGDGDGLYESTLVNVENVIGTKNDDVIIGNEQDNIITGNDGADSLYGGGGDDSFLIKYGEVLDSVIDGGAGEDKIVFGLEDAGLFVTNISWSDIADTYSGLDGIEMTQFDDIVNGSRVSKVWAGDGNDTVAGGYGNDILYGDAGEDTIFGDWSQGATHADSLYGGDGNDKLYGDSADGSGAGSNDYMEGGFGTDLLIGGGGDDQLKGDEGTDTLYGNDGDDILYGQRWGDGGTDADFLYGGAGNDKLYGDAVDGSGAGGNDSLVGGAGKDTIISGGGDDEAKGQDGDDIMYGNDGNDVLYGGSGLDALYGGDGHDQLKGGDGNDILSGGDGNDKIYGNDYGDGGMDSDTLYGGAGNDELNGDYRDGTGDGGDDVLDGGAGDDILRGGGGNDMLGDSDIGNDTLYGGDGDDLLAIAAFGHVDASGNATNKLYGGSGSDVFYFDTDESGGYYAIKDWDTAGDADAIQLHGSNLDVNSVIFGSDIQSDGTTDTLIQFNNMQIRVEESTASMMTKTVESNGDVTIATNTGEGCFITTATAEQFGWADDCRVLETLRWFRDNVMAKREDWKADIATYYALAPEIVARTKGDKALYQALWHKPLRRAVSAVASGNYQRAYDIYSQMFKGLVNDYLPGKGAGKR</sequence>
<keyword evidence="10" id="KW-1185">Reference proteome</keyword>
<dbReference type="PANTHER" id="PTHR38340">
    <property type="entry name" value="S-LAYER PROTEIN"/>
    <property type="match status" value="1"/>
</dbReference>
<evidence type="ECO:0000256" key="2">
    <source>
        <dbReference type="ARBA" id="ARBA00004613"/>
    </source>
</evidence>
<dbReference type="PANTHER" id="PTHR38340:SF1">
    <property type="entry name" value="S-LAYER PROTEIN"/>
    <property type="match status" value="1"/>
</dbReference>
<dbReference type="GO" id="GO:0016020">
    <property type="term" value="C:membrane"/>
    <property type="evidence" value="ECO:0007669"/>
    <property type="project" value="UniProtKB-SubCell"/>
</dbReference>
<dbReference type="Proteomes" id="UP000256845">
    <property type="component" value="Unassembled WGS sequence"/>
</dbReference>
<comment type="subcellular location">
    <subcellularLocation>
        <location evidence="1">Membrane</location>
    </subcellularLocation>
    <subcellularLocation>
        <location evidence="2">Secreted</location>
    </subcellularLocation>
</comment>
<accession>A0A3D9H384</accession>
<dbReference type="Pfam" id="PF00353">
    <property type="entry name" value="HemolysinCabind"/>
    <property type="match status" value="11"/>
</dbReference>
<keyword evidence="3" id="KW-0964">Secreted</keyword>
<gene>
    <name evidence="9" type="ORF">DFP90_1244</name>
</gene>
<evidence type="ECO:0000256" key="7">
    <source>
        <dbReference type="ARBA" id="ARBA00023136"/>
    </source>
</evidence>
<evidence type="ECO:0000256" key="6">
    <source>
        <dbReference type="ARBA" id="ARBA00023026"/>
    </source>
</evidence>